<organism evidence="2">
    <name type="scientific">uncultured Caudovirales phage</name>
    <dbReference type="NCBI Taxonomy" id="2100421"/>
    <lineage>
        <taxon>Viruses</taxon>
        <taxon>Duplodnaviria</taxon>
        <taxon>Heunggongvirae</taxon>
        <taxon>Uroviricota</taxon>
        <taxon>Caudoviricetes</taxon>
        <taxon>Peduoviridae</taxon>
        <taxon>Maltschvirus</taxon>
        <taxon>Maltschvirus maltsch</taxon>
    </lineage>
</organism>
<accession>A0A6J5N5D5</accession>
<keyword evidence="2" id="KW-0547">Nucleotide-binding</keyword>
<feature type="domain" description="SF4 helicase" evidence="1">
    <location>
        <begin position="152"/>
        <end position="405"/>
    </location>
</feature>
<proteinExistence type="predicted"/>
<evidence type="ECO:0000259" key="1">
    <source>
        <dbReference type="PROSITE" id="PS51199"/>
    </source>
</evidence>
<dbReference type="GO" id="GO:0005524">
    <property type="term" value="F:ATP binding"/>
    <property type="evidence" value="ECO:0007669"/>
    <property type="project" value="InterPro"/>
</dbReference>
<gene>
    <name evidence="2" type="ORF">UFOVP621_11</name>
</gene>
<keyword evidence="2" id="KW-0067">ATP-binding</keyword>
<dbReference type="PROSITE" id="PS51199">
    <property type="entry name" value="SF4_HELICASE"/>
    <property type="match status" value="1"/>
</dbReference>
<sequence>MAADNELRLISRAIRTRDIAPILEYGLQDDWFYVDENRSVWKFIRQHFSKYSEVPTAVTVKDNFPTYRLLNVDDSIEYLLDQLVEYRRRQKAIEIVQDAADAISSGDHLIAIEAMSAGIAKIMDEGVGQSHDIDLSKDPMSRYDEYEAVKTRPNGLIGMATGFSLIDQATAGLQPGQLIVIIAPPKTGKSVVALQTAVNLHEDGFVPMFQSFEMSSREQQTRHDAMRANISHARLTRGALKTDEEARYAKSLKRMENMHNFFLTDGVSSATLSGLQAKIEKLQPDVVFVDGVYLMTDEVTGELGISFLALTNITRGLKRLAQKVQKPIVVTTQVLESKMKGGRVSASSIGYSSSFFQDADVILALERQDAEDDSSRLFRIEASRNCGKVEVELLWDWENGKFQEY</sequence>
<keyword evidence="2" id="KW-0378">Hydrolase</keyword>
<dbReference type="GO" id="GO:0003678">
    <property type="term" value="F:DNA helicase activity"/>
    <property type="evidence" value="ECO:0007669"/>
    <property type="project" value="InterPro"/>
</dbReference>
<evidence type="ECO:0000313" key="2">
    <source>
        <dbReference type="EMBL" id="CAB4152470.1"/>
    </source>
</evidence>
<dbReference type="PANTHER" id="PTHR30153">
    <property type="entry name" value="REPLICATIVE DNA HELICASE DNAB"/>
    <property type="match status" value="1"/>
</dbReference>
<dbReference type="GO" id="GO:0006260">
    <property type="term" value="P:DNA replication"/>
    <property type="evidence" value="ECO:0007669"/>
    <property type="project" value="InterPro"/>
</dbReference>
<dbReference type="InterPro" id="IPR027417">
    <property type="entry name" value="P-loop_NTPase"/>
</dbReference>
<dbReference type="PANTHER" id="PTHR30153:SF2">
    <property type="entry name" value="REPLICATIVE DNA HELICASE"/>
    <property type="match status" value="1"/>
</dbReference>
<protein>
    <submittedName>
        <fullName evidence="2">DnaB Replicative DNA helicase</fullName>
    </submittedName>
</protein>
<dbReference type="Pfam" id="PF03796">
    <property type="entry name" value="DnaB_C"/>
    <property type="match status" value="1"/>
</dbReference>
<keyword evidence="2" id="KW-0347">Helicase</keyword>
<name>A0A6J5N5D5_9CAUD</name>
<dbReference type="SUPFAM" id="SSF52540">
    <property type="entry name" value="P-loop containing nucleoside triphosphate hydrolases"/>
    <property type="match status" value="1"/>
</dbReference>
<dbReference type="EMBL" id="LR796586">
    <property type="protein sequence ID" value="CAB4152470.1"/>
    <property type="molecule type" value="Genomic_DNA"/>
</dbReference>
<reference evidence="2" key="1">
    <citation type="submission" date="2020-04" db="EMBL/GenBank/DDBJ databases">
        <authorList>
            <person name="Chiriac C."/>
            <person name="Salcher M."/>
            <person name="Ghai R."/>
            <person name="Kavagutti S V."/>
        </authorList>
    </citation>
    <scope>NUCLEOTIDE SEQUENCE</scope>
</reference>
<dbReference type="InterPro" id="IPR007694">
    <property type="entry name" value="DNA_helicase_DnaB-like_C"/>
</dbReference>
<dbReference type="Gene3D" id="3.40.50.300">
    <property type="entry name" value="P-loop containing nucleotide triphosphate hydrolases"/>
    <property type="match status" value="1"/>
</dbReference>